<dbReference type="AlphaFoldDB" id="F3UQB0"/>
<sequence>MKKAKKLHQTVLTELEDGKISKLKKKRQRSCSVFSSLNNTRINWFFLINKVIPALLEHSTSLLAT</sequence>
<dbReference type="STRING" id="888816.HMPREF9389_1077"/>
<gene>
    <name evidence="1" type="ORF">HMPREF9389_1077</name>
</gene>
<dbReference type="EMBL" id="AFFN01000013">
    <property type="protein sequence ID" value="EGJ41673.1"/>
    <property type="molecule type" value="Genomic_DNA"/>
</dbReference>
<accession>F3UQB0</accession>
<dbReference type="Proteomes" id="UP000005589">
    <property type="component" value="Unassembled WGS sequence"/>
</dbReference>
<evidence type="ECO:0000313" key="2">
    <source>
        <dbReference type="Proteomes" id="UP000005589"/>
    </source>
</evidence>
<reference evidence="1 2" key="1">
    <citation type="submission" date="2011-03" db="EMBL/GenBank/DDBJ databases">
        <authorList>
            <person name="Muzny D."/>
            <person name="Qin X."/>
            <person name="Deng J."/>
            <person name="Jiang H."/>
            <person name="Liu Y."/>
            <person name="Qu J."/>
            <person name="Song X.-Z."/>
            <person name="Zhang L."/>
            <person name="Thornton R."/>
            <person name="Coyle M."/>
            <person name="Francisco L."/>
            <person name="Jackson L."/>
            <person name="Javaid M."/>
            <person name="Korchina V."/>
            <person name="Kovar C."/>
            <person name="Mata R."/>
            <person name="Mathew T."/>
            <person name="Ngo R."/>
            <person name="Nguyen L."/>
            <person name="Nguyen N."/>
            <person name="Okwuonu G."/>
            <person name="Ongeri F."/>
            <person name="Pham C."/>
            <person name="Simmons D."/>
            <person name="Wilczek-Boney K."/>
            <person name="Hale W."/>
            <person name="Jakkamsetti A."/>
            <person name="Pham P."/>
            <person name="Ruth R."/>
            <person name="San Lucas F."/>
            <person name="Warren J."/>
            <person name="Zhang J."/>
            <person name="Zhao Z."/>
            <person name="Zhou C."/>
            <person name="Zhu D."/>
            <person name="Lee S."/>
            <person name="Bess C."/>
            <person name="Blankenburg K."/>
            <person name="Forbes L."/>
            <person name="Fu Q."/>
            <person name="Gubbala S."/>
            <person name="Hirani K."/>
            <person name="Jayaseelan J.C."/>
            <person name="Lara F."/>
            <person name="Munidasa M."/>
            <person name="Palculict T."/>
            <person name="Patil S."/>
            <person name="Pu L.-L."/>
            <person name="Saada N."/>
            <person name="Tang L."/>
            <person name="Weissenberger G."/>
            <person name="Zhu Y."/>
            <person name="Hemphill L."/>
            <person name="Shang Y."/>
            <person name="Youmans B."/>
            <person name="Ayvaz T."/>
            <person name="Ross M."/>
            <person name="Santibanez J."/>
            <person name="Aqrawi P."/>
            <person name="Gross S."/>
            <person name="Joshi V."/>
            <person name="Fowler G."/>
            <person name="Nazareth L."/>
            <person name="Reid J."/>
            <person name="Worley K."/>
            <person name="Petrosino J."/>
            <person name="Highlander S."/>
            <person name="Gibbs R."/>
        </authorList>
    </citation>
    <scope>NUCLEOTIDE SEQUENCE [LARGE SCALE GENOMIC DNA]</scope>
    <source>
        <strain evidence="1 2">SK355</strain>
    </source>
</reference>
<name>F3UQB0_STRSA</name>
<evidence type="ECO:0000313" key="1">
    <source>
        <dbReference type="EMBL" id="EGJ41673.1"/>
    </source>
</evidence>
<organism evidence="1 2">
    <name type="scientific">Streptococcus sanguinis SK355</name>
    <dbReference type="NCBI Taxonomy" id="888816"/>
    <lineage>
        <taxon>Bacteria</taxon>
        <taxon>Bacillati</taxon>
        <taxon>Bacillota</taxon>
        <taxon>Bacilli</taxon>
        <taxon>Lactobacillales</taxon>
        <taxon>Streptococcaceae</taxon>
        <taxon>Streptococcus</taxon>
    </lineage>
</organism>
<protein>
    <submittedName>
        <fullName evidence="1">Uncharacterized protein</fullName>
    </submittedName>
</protein>
<proteinExistence type="predicted"/>
<dbReference type="HOGENOM" id="CLU_2848101_0_0_9"/>
<comment type="caution">
    <text evidence="1">The sequence shown here is derived from an EMBL/GenBank/DDBJ whole genome shotgun (WGS) entry which is preliminary data.</text>
</comment>